<dbReference type="GO" id="GO:0005524">
    <property type="term" value="F:ATP binding"/>
    <property type="evidence" value="ECO:0007669"/>
    <property type="project" value="UniProtKB-KW"/>
</dbReference>
<comment type="function">
    <text evidence="17">Member of the two-component regulatory system NreB/NreC involved in the control of dissimilatory nitrate/nitrite reduction in response to oxygen. NreB functions as a direct oxygen sensor histidine kinase which is autophosphorylated, in the absence of oxygen, probably at the conserved histidine residue, and transfers its phosphate group probably to a conserved aspartate residue of NreC. NreB/NreC activates the expression of the nitrate (narGHJI) and nitrite (nir) reductase operons, as well as the putative nitrate transporter gene narT.</text>
</comment>
<evidence type="ECO:0000256" key="8">
    <source>
        <dbReference type="ARBA" id="ARBA00022553"/>
    </source>
</evidence>
<evidence type="ECO:0000256" key="10">
    <source>
        <dbReference type="ARBA" id="ARBA00022723"/>
    </source>
</evidence>
<organism evidence="21 22">
    <name type="scientific">Arachnia propionica</name>
    <dbReference type="NCBI Taxonomy" id="1750"/>
    <lineage>
        <taxon>Bacteria</taxon>
        <taxon>Bacillati</taxon>
        <taxon>Actinomycetota</taxon>
        <taxon>Actinomycetes</taxon>
        <taxon>Propionibacteriales</taxon>
        <taxon>Propionibacteriaceae</taxon>
        <taxon>Arachnia</taxon>
    </lineage>
</organism>
<dbReference type="PROSITE" id="PS50109">
    <property type="entry name" value="HIS_KIN"/>
    <property type="match status" value="1"/>
</dbReference>
<comment type="cofactor">
    <cofactor evidence="2">
        <name>[4Fe-4S] cluster</name>
        <dbReference type="ChEBI" id="CHEBI:49883"/>
    </cofactor>
</comment>
<evidence type="ECO:0000256" key="18">
    <source>
        <dbReference type="ARBA" id="ARBA00030800"/>
    </source>
</evidence>
<evidence type="ECO:0000256" key="7">
    <source>
        <dbReference type="ARBA" id="ARBA00022490"/>
    </source>
</evidence>
<evidence type="ECO:0000313" key="21">
    <source>
        <dbReference type="EMBL" id="VEH69225.1"/>
    </source>
</evidence>
<dbReference type="InterPro" id="IPR036890">
    <property type="entry name" value="HATPase_C_sf"/>
</dbReference>
<dbReference type="EMBL" id="LR134406">
    <property type="protein sequence ID" value="VEH69225.1"/>
    <property type="molecule type" value="Genomic_DNA"/>
</dbReference>
<comment type="subcellular location">
    <subcellularLocation>
        <location evidence="3">Cytoplasm</location>
    </subcellularLocation>
</comment>
<keyword evidence="19" id="KW-0472">Membrane</keyword>
<evidence type="ECO:0000256" key="19">
    <source>
        <dbReference type="SAM" id="Phobius"/>
    </source>
</evidence>
<keyword evidence="8" id="KW-0597">Phosphoprotein</keyword>
<dbReference type="Proteomes" id="UP000273044">
    <property type="component" value="Chromosome"/>
</dbReference>
<dbReference type="InterPro" id="IPR050482">
    <property type="entry name" value="Sensor_HK_TwoCompSys"/>
</dbReference>
<keyword evidence="16" id="KW-0411">Iron-sulfur</keyword>
<dbReference type="PROSITE" id="PS51257">
    <property type="entry name" value="PROKAR_LIPOPROTEIN"/>
    <property type="match status" value="1"/>
</dbReference>
<keyword evidence="7" id="KW-0963">Cytoplasm</keyword>
<evidence type="ECO:0000256" key="11">
    <source>
        <dbReference type="ARBA" id="ARBA00022741"/>
    </source>
</evidence>
<dbReference type="EC" id="2.7.13.3" evidence="4"/>
<evidence type="ECO:0000313" key="22">
    <source>
        <dbReference type="Proteomes" id="UP000273044"/>
    </source>
</evidence>
<dbReference type="PANTHER" id="PTHR24421">
    <property type="entry name" value="NITRATE/NITRITE SENSOR PROTEIN NARX-RELATED"/>
    <property type="match status" value="1"/>
</dbReference>
<keyword evidence="15" id="KW-0902">Two-component regulatory system</keyword>
<dbReference type="InterPro" id="IPR011712">
    <property type="entry name" value="Sig_transdc_His_kin_sub3_dim/P"/>
</dbReference>
<evidence type="ECO:0000256" key="2">
    <source>
        <dbReference type="ARBA" id="ARBA00001966"/>
    </source>
</evidence>
<dbReference type="Gene3D" id="3.30.565.10">
    <property type="entry name" value="Histidine kinase-like ATPase, C-terminal domain"/>
    <property type="match status" value="1"/>
</dbReference>
<dbReference type="CDD" id="cd16917">
    <property type="entry name" value="HATPase_UhpB-NarQ-NarX-like"/>
    <property type="match status" value="1"/>
</dbReference>
<accession>A0A3S4U420</accession>
<keyword evidence="6" id="KW-0004">4Fe-4S</keyword>
<keyword evidence="9 21" id="KW-0808">Transferase</keyword>
<dbReference type="InterPro" id="IPR005467">
    <property type="entry name" value="His_kinase_dom"/>
</dbReference>
<keyword evidence="14" id="KW-0408">Iron</keyword>
<evidence type="ECO:0000256" key="9">
    <source>
        <dbReference type="ARBA" id="ARBA00022679"/>
    </source>
</evidence>
<evidence type="ECO:0000256" key="13">
    <source>
        <dbReference type="ARBA" id="ARBA00022840"/>
    </source>
</evidence>
<comment type="catalytic activity">
    <reaction evidence="1">
        <text>ATP + protein L-histidine = ADP + protein N-phospho-L-histidine.</text>
        <dbReference type="EC" id="2.7.13.3"/>
    </reaction>
</comment>
<proteinExistence type="predicted"/>
<dbReference type="GO" id="GO:0046872">
    <property type="term" value="F:metal ion binding"/>
    <property type="evidence" value="ECO:0007669"/>
    <property type="project" value="UniProtKB-KW"/>
</dbReference>
<dbReference type="GO" id="GO:0005737">
    <property type="term" value="C:cytoplasm"/>
    <property type="evidence" value="ECO:0007669"/>
    <property type="project" value="UniProtKB-SubCell"/>
</dbReference>
<dbReference type="SUPFAM" id="SSF55874">
    <property type="entry name" value="ATPase domain of HSP90 chaperone/DNA topoisomerase II/histidine kinase"/>
    <property type="match status" value="1"/>
</dbReference>
<dbReference type="GO" id="GO:0046983">
    <property type="term" value="F:protein dimerization activity"/>
    <property type="evidence" value="ECO:0007669"/>
    <property type="project" value="InterPro"/>
</dbReference>
<evidence type="ECO:0000256" key="1">
    <source>
        <dbReference type="ARBA" id="ARBA00000085"/>
    </source>
</evidence>
<evidence type="ECO:0000256" key="17">
    <source>
        <dbReference type="ARBA" id="ARBA00024827"/>
    </source>
</evidence>
<evidence type="ECO:0000256" key="5">
    <source>
        <dbReference type="ARBA" id="ARBA00017322"/>
    </source>
</evidence>
<dbReference type="Gene3D" id="1.20.5.1930">
    <property type="match status" value="1"/>
</dbReference>
<dbReference type="PRINTS" id="PR00344">
    <property type="entry name" value="BCTRLSENSOR"/>
</dbReference>
<evidence type="ECO:0000256" key="16">
    <source>
        <dbReference type="ARBA" id="ARBA00023014"/>
    </source>
</evidence>
<feature type="transmembrane region" description="Helical" evidence="19">
    <location>
        <begin position="143"/>
        <end position="171"/>
    </location>
</feature>
<evidence type="ECO:0000256" key="14">
    <source>
        <dbReference type="ARBA" id="ARBA00023004"/>
    </source>
</evidence>
<feature type="transmembrane region" description="Helical" evidence="19">
    <location>
        <begin position="66"/>
        <end position="82"/>
    </location>
</feature>
<feature type="transmembrane region" description="Helical" evidence="19">
    <location>
        <begin position="117"/>
        <end position="137"/>
    </location>
</feature>
<name>A0A3S4U420_9ACTN</name>
<evidence type="ECO:0000256" key="6">
    <source>
        <dbReference type="ARBA" id="ARBA00022485"/>
    </source>
</evidence>
<dbReference type="GO" id="GO:0051539">
    <property type="term" value="F:4 iron, 4 sulfur cluster binding"/>
    <property type="evidence" value="ECO:0007669"/>
    <property type="project" value="UniProtKB-KW"/>
</dbReference>
<dbReference type="GO" id="GO:0016020">
    <property type="term" value="C:membrane"/>
    <property type="evidence" value="ECO:0007669"/>
    <property type="project" value="InterPro"/>
</dbReference>
<keyword evidence="12 21" id="KW-0418">Kinase</keyword>
<evidence type="ECO:0000259" key="20">
    <source>
        <dbReference type="PROSITE" id="PS50109"/>
    </source>
</evidence>
<keyword evidence="22" id="KW-1185">Reference proteome</keyword>
<dbReference type="GO" id="GO:0000155">
    <property type="term" value="F:phosphorelay sensor kinase activity"/>
    <property type="evidence" value="ECO:0007669"/>
    <property type="project" value="InterPro"/>
</dbReference>
<keyword evidence="13" id="KW-0067">ATP-binding</keyword>
<dbReference type="GeneID" id="64405986"/>
<keyword evidence="10" id="KW-0479">Metal-binding</keyword>
<protein>
    <recommendedName>
        <fullName evidence="5">Oxygen sensor histidine kinase NreB</fullName>
        <ecNumber evidence="4">2.7.13.3</ecNumber>
    </recommendedName>
    <alternativeName>
        <fullName evidence="18">Nitrogen regulation protein B</fullName>
    </alternativeName>
</protein>
<dbReference type="InterPro" id="IPR004358">
    <property type="entry name" value="Sig_transdc_His_kin-like_C"/>
</dbReference>
<reference evidence="21 22" key="1">
    <citation type="submission" date="2018-12" db="EMBL/GenBank/DDBJ databases">
        <authorList>
            <consortium name="Pathogen Informatics"/>
        </authorList>
    </citation>
    <scope>NUCLEOTIDE SEQUENCE [LARGE SCALE GENOMIC DNA]</scope>
    <source>
        <strain evidence="21 22">NCTC12967</strain>
    </source>
</reference>
<gene>
    <name evidence="21" type="primary">desK_4</name>
    <name evidence="21" type="ORF">NCTC12967_00489</name>
</gene>
<dbReference type="AlphaFoldDB" id="A0A3S4U420"/>
<dbReference type="SMART" id="SM00387">
    <property type="entry name" value="HATPase_c"/>
    <property type="match status" value="1"/>
</dbReference>
<evidence type="ECO:0000256" key="12">
    <source>
        <dbReference type="ARBA" id="ARBA00022777"/>
    </source>
</evidence>
<dbReference type="InterPro" id="IPR003594">
    <property type="entry name" value="HATPase_dom"/>
</dbReference>
<sequence length="408" mass="44024">MASRTLPENWLRQDLIVTAAAVAGGCLMAWLTFVLGSTTFATPLETQLIGCLLLPLPLIWRRSHPLASGIAVTALYIVLPNTTGMDLFASQVTLFLSFYSIGAWSARRGAALATRTVISIVMGLNVCLSILVNLGSAKLNVQFASATVLAALFTFHLVFNLSFFAGAWVFGDRAWQQALERQELVEANRNVKALQAELITRAIEEERLRIARELHDVVAHHVTTMSVQAAAARRLLGRDPEHTEKSLKQIEASARQAVNDLRSMVFTLRETDATEEGLPTVQDIPGLVESARLAEARVSYETIGELPNLSPAVELTLYRVAQEALTNAAKHAGPTASVAVRLRSRKDSVELEVSDDGFGMRRNIPGTGTGLTGMRERVTALGGSLDAGSKPRGGFRVRAEIPTAGATA</sequence>
<evidence type="ECO:0000256" key="3">
    <source>
        <dbReference type="ARBA" id="ARBA00004496"/>
    </source>
</evidence>
<keyword evidence="19" id="KW-0812">Transmembrane</keyword>
<evidence type="ECO:0000256" key="4">
    <source>
        <dbReference type="ARBA" id="ARBA00012438"/>
    </source>
</evidence>
<keyword evidence="19" id="KW-1133">Transmembrane helix</keyword>
<dbReference type="Pfam" id="PF07730">
    <property type="entry name" value="HisKA_3"/>
    <property type="match status" value="1"/>
</dbReference>
<feature type="transmembrane region" description="Helical" evidence="19">
    <location>
        <begin position="15"/>
        <end position="34"/>
    </location>
</feature>
<evidence type="ECO:0000256" key="15">
    <source>
        <dbReference type="ARBA" id="ARBA00023012"/>
    </source>
</evidence>
<feature type="transmembrane region" description="Helical" evidence="19">
    <location>
        <begin position="88"/>
        <end position="105"/>
    </location>
</feature>
<feature type="domain" description="Histidine kinase" evidence="20">
    <location>
        <begin position="317"/>
        <end position="405"/>
    </location>
</feature>
<keyword evidence="11" id="KW-0547">Nucleotide-binding</keyword>
<dbReference type="RefSeq" id="WP_061788204.1">
    <property type="nucleotide sequence ID" value="NZ_LR134406.1"/>
</dbReference>
<dbReference type="PANTHER" id="PTHR24421:SF10">
    <property type="entry name" value="NITRATE_NITRITE SENSOR PROTEIN NARQ"/>
    <property type="match status" value="1"/>
</dbReference>
<dbReference type="Pfam" id="PF02518">
    <property type="entry name" value="HATPase_c"/>
    <property type="match status" value="1"/>
</dbReference>